<dbReference type="SUPFAM" id="SSF54928">
    <property type="entry name" value="RNA-binding domain, RBD"/>
    <property type="match status" value="1"/>
</dbReference>
<dbReference type="InterPro" id="IPR012677">
    <property type="entry name" value="Nucleotide-bd_a/b_plait_sf"/>
</dbReference>
<keyword evidence="7" id="KW-1185">Reference proteome</keyword>
<keyword evidence="1" id="KW-0862">Zinc</keyword>
<dbReference type="Ensembl" id="ENSLCNT00005029145.1">
    <property type="protein sequence ID" value="ENSLCNP00005026094.1"/>
    <property type="gene ID" value="ENSLCNG00005016963.1"/>
</dbReference>
<dbReference type="SMART" id="SM00360">
    <property type="entry name" value="RRM"/>
    <property type="match status" value="1"/>
</dbReference>
<dbReference type="GO" id="GO:0003723">
    <property type="term" value="F:RNA binding"/>
    <property type="evidence" value="ECO:0007669"/>
    <property type="project" value="UniProtKB-UniRule"/>
</dbReference>
<protein>
    <recommendedName>
        <fullName evidence="8">Serine and arginine rich splicing factor 7</fullName>
    </recommendedName>
</protein>
<dbReference type="InterPro" id="IPR035979">
    <property type="entry name" value="RBD_domain_sf"/>
</dbReference>
<keyword evidence="2" id="KW-0694">RNA-binding</keyword>
<proteinExistence type="predicted"/>
<feature type="region of interest" description="Disordered" evidence="3">
    <location>
        <begin position="177"/>
        <end position="200"/>
    </location>
</feature>
<dbReference type="InterPro" id="IPR036875">
    <property type="entry name" value="Znf_CCHC_sf"/>
</dbReference>
<dbReference type="InterPro" id="IPR001878">
    <property type="entry name" value="Znf_CCHC"/>
</dbReference>
<evidence type="ECO:0000313" key="6">
    <source>
        <dbReference type="Ensembl" id="ENSLCNP00005026094.1"/>
    </source>
</evidence>
<evidence type="ECO:0000259" key="5">
    <source>
        <dbReference type="PROSITE" id="PS50158"/>
    </source>
</evidence>
<keyword evidence="1" id="KW-0863">Zinc-finger</keyword>
<dbReference type="InterPro" id="IPR050907">
    <property type="entry name" value="SRSF"/>
</dbReference>
<evidence type="ECO:0000259" key="4">
    <source>
        <dbReference type="PROSITE" id="PS50102"/>
    </source>
</evidence>
<feature type="domain" description="RRM" evidence="4">
    <location>
        <begin position="13"/>
        <end position="86"/>
    </location>
</feature>
<reference evidence="6" key="2">
    <citation type="submission" date="2025-09" db="UniProtKB">
        <authorList>
            <consortium name="Ensembl"/>
        </authorList>
    </citation>
    <scope>IDENTIFICATION</scope>
</reference>
<keyword evidence="1" id="KW-0479">Metal-binding</keyword>
<evidence type="ECO:0000256" key="1">
    <source>
        <dbReference type="PROSITE-ProRule" id="PRU00047"/>
    </source>
</evidence>
<dbReference type="AlphaFoldDB" id="A0A667I0C8"/>
<dbReference type="PANTHER" id="PTHR23147">
    <property type="entry name" value="SERINE/ARGININE RICH SPLICING FACTOR"/>
    <property type="match status" value="1"/>
</dbReference>
<dbReference type="Gene3D" id="4.10.60.10">
    <property type="entry name" value="Zinc finger, CCHC-type"/>
    <property type="match status" value="1"/>
</dbReference>
<reference evidence="6" key="1">
    <citation type="submission" date="2025-08" db="UniProtKB">
        <authorList>
            <consortium name="Ensembl"/>
        </authorList>
    </citation>
    <scope>IDENTIFICATION</scope>
</reference>
<evidence type="ECO:0000256" key="2">
    <source>
        <dbReference type="PROSITE-ProRule" id="PRU00176"/>
    </source>
</evidence>
<dbReference type="PROSITE" id="PS50102">
    <property type="entry name" value="RRM"/>
    <property type="match status" value="1"/>
</dbReference>
<dbReference type="FunFam" id="3.30.70.330:FF:001074">
    <property type="entry name" value="Splicing factor, arginine/serine-rich 7"/>
    <property type="match status" value="1"/>
</dbReference>
<feature type="compositionally biased region" description="Polar residues" evidence="3">
    <location>
        <begin position="177"/>
        <end position="194"/>
    </location>
</feature>
<organism evidence="6 7">
    <name type="scientific">Lynx canadensis</name>
    <name type="common">Canada lynx</name>
    <name type="synonym">Felis canadensis</name>
    <dbReference type="NCBI Taxonomy" id="61383"/>
    <lineage>
        <taxon>Eukaryota</taxon>
        <taxon>Metazoa</taxon>
        <taxon>Chordata</taxon>
        <taxon>Craniata</taxon>
        <taxon>Vertebrata</taxon>
        <taxon>Euteleostomi</taxon>
        <taxon>Mammalia</taxon>
        <taxon>Eutheria</taxon>
        <taxon>Laurasiatheria</taxon>
        <taxon>Carnivora</taxon>
        <taxon>Feliformia</taxon>
        <taxon>Felidae</taxon>
        <taxon>Felinae</taxon>
        <taxon>Lynx</taxon>
    </lineage>
</organism>
<dbReference type="SUPFAM" id="SSF57756">
    <property type="entry name" value="Retrovirus zinc finger-like domains"/>
    <property type="match status" value="1"/>
</dbReference>
<dbReference type="PROSITE" id="PS50158">
    <property type="entry name" value="ZF_CCHC"/>
    <property type="match status" value="1"/>
</dbReference>
<evidence type="ECO:0000256" key="3">
    <source>
        <dbReference type="SAM" id="MobiDB-lite"/>
    </source>
</evidence>
<dbReference type="Gene3D" id="3.30.70.330">
    <property type="match status" value="1"/>
</dbReference>
<dbReference type="Pfam" id="PF00076">
    <property type="entry name" value="RRM_1"/>
    <property type="match status" value="1"/>
</dbReference>
<dbReference type="Proteomes" id="UP000472241">
    <property type="component" value="Unplaced"/>
</dbReference>
<evidence type="ECO:0008006" key="8">
    <source>
        <dbReference type="Google" id="ProtNLM"/>
    </source>
</evidence>
<name>A0A667I0C8_LYNCA</name>
<feature type="domain" description="CCHC-type" evidence="5">
    <location>
        <begin position="107"/>
        <end position="121"/>
    </location>
</feature>
<evidence type="ECO:0000313" key="7">
    <source>
        <dbReference type="Proteomes" id="UP000472241"/>
    </source>
</evidence>
<accession>A0A667I0C8</accession>
<sequence>WLPKGRYMGKWKTKVYVGSLGTSVSRGELERAFGYYSILRTVWIMRNPPRFTFVEFEDPRYAEDAMRGLGREVICGSQVRVELSTNMPQSSDFDRPTTWDSFDPNDRCYECGKKGHYAYECHLDSWWRRSRSHRSRERRSRSPSPQRSRSVFLCRSRSASHRESVLFHYQESAKVQISISKRSHSPSGSTQRSASPEKVD</sequence>
<dbReference type="GO" id="GO:0008270">
    <property type="term" value="F:zinc ion binding"/>
    <property type="evidence" value="ECO:0007669"/>
    <property type="project" value="UniProtKB-KW"/>
</dbReference>
<dbReference type="InterPro" id="IPR000504">
    <property type="entry name" value="RRM_dom"/>
</dbReference>